<keyword evidence="5" id="KW-0732">Signal</keyword>
<dbReference type="SUPFAM" id="SSF53474">
    <property type="entry name" value="alpha/beta-Hydrolases"/>
    <property type="match status" value="1"/>
</dbReference>
<dbReference type="EMBL" id="JACAZF010000008">
    <property type="protein sequence ID" value="KAF7296948.1"/>
    <property type="molecule type" value="Genomic_DNA"/>
</dbReference>
<evidence type="ECO:0000256" key="9">
    <source>
        <dbReference type="ARBA" id="ARBA00034075"/>
    </source>
</evidence>
<evidence type="ECO:0000256" key="8">
    <source>
        <dbReference type="ARBA" id="ARBA00023157"/>
    </source>
</evidence>
<comment type="catalytic activity">
    <reaction evidence="9">
        <text>feruloyl-polysaccharide + H2O = ferulate + polysaccharide.</text>
        <dbReference type="EC" id="3.1.1.73"/>
    </reaction>
</comment>
<evidence type="ECO:0000313" key="11">
    <source>
        <dbReference type="EMBL" id="KAF7296948.1"/>
    </source>
</evidence>
<evidence type="ECO:0000256" key="4">
    <source>
        <dbReference type="ARBA" id="ARBA00022723"/>
    </source>
</evidence>
<organism evidence="11 12">
    <name type="scientific">Mycena indigotica</name>
    <dbReference type="NCBI Taxonomy" id="2126181"/>
    <lineage>
        <taxon>Eukaryota</taxon>
        <taxon>Fungi</taxon>
        <taxon>Dikarya</taxon>
        <taxon>Basidiomycota</taxon>
        <taxon>Agaricomycotina</taxon>
        <taxon>Agaricomycetes</taxon>
        <taxon>Agaricomycetidae</taxon>
        <taxon>Agaricales</taxon>
        <taxon>Marasmiineae</taxon>
        <taxon>Mycenaceae</taxon>
        <taxon>Mycena</taxon>
    </lineage>
</organism>
<dbReference type="PANTHER" id="PTHR33938:SF15">
    <property type="entry name" value="FERULOYL ESTERASE B-RELATED"/>
    <property type="match status" value="1"/>
</dbReference>
<dbReference type="GO" id="GO:0045493">
    <property type="term" value="P:xylan catabolic process"/>
    <property type="evidence" value="ECO:0007669"/>
    <property type="project" value="UniProtKB-KW"/>
</dbReference>
<name>A0A8H6SDH5_9AGAR</name>
<proteinExistence type="inferred from homology"/>
<evidence type="ECO:0000256" key="5">
    <source>
        <dbReference type="ARBA" id="ARBA00022729"/>
    </source>
</evidence>
<dbReference type="Proteomes" id="UP000636479">
    <property type="component" value="Unassembled WGS sequence"/>
</dbReference>
<sequence>MLLPLRGALAALVASEKRDDLLSPQSRCAALQTTLKLANTQILNVTYIPGPTTVSTPGSCVSSAAVNNAPLCRVQFVTNTTSTSALHGEAWLPDVWYGRFLGLGNAQVGGCVDYTNLDYATSLHFAVISTDNGHDGLTGLPFLNHPEVINDFGFRSVHTEAILGKQIVQKYYSRAPAKSYYMGCSTGGRQGIQEALKYPNDFDGIVAGSPATDWNNLLGWAGMVSKAVGAPAGAASPSFLTTADWALVTAEALKQCDGLDGLVDGIINEPNDCKFDPTPLLCAGDKTATCLTAAQVTAVKNVFSPLRDSNGALMYPQYDIGAQADGLYSLILGGNFFSFTADWTRYAVKNVTSFDFTNYSLADIKQSIQINPGSTATWNGDLSAFRRRGGKLLTFHGRRDPLIPSSNSKRMYDMIAKTLKTPSLDDFYRLFLIPGMGHCTRGIDGGPTAFGQGQFPGTNRVNDTQHNILLALVDWVEKGKAPNTITGTSLTDLTMQKVHCRYPIEKSVWDGSQWVCKKCA</sequence>
<dbReference type="GO" id="GO:0030600">
    <property type="term" value="F:feruloyl esterase activity"/>
    <property type="evidence" value="ECO:0007669"/>
    <property type="project" value="UniProtKB-EC"/>
</dbReference>
<evidence type="ECO:0000256" key="2">
    <source>
        <dbReference type="ARBA" id="ARBA00022487"/>
    </source>
</evidence>
<keyword evidence="7" id="KW-0106">Calcium</keyword>
<keyword evidence="12" id="KW-1185">Reference proteome</keyword>
<dbReference type="GeneID" id="59348411"/>
<keyword evidence="6 10" id="KW-0378">Hydrolase</keyword>
<dbReference type="PANTHER" id="PTHR33938">
    <property type="entry name" value="FERULOYL ESTERASE B-RELATED"/>
    <property type="match status" value="1"/>
</dbReference>
<evidence type="ECO:0000313" key="12">
    <source>
        <dbReference type="Proteomes" id="UP000636479"/>
    </source>
</evidence>
<dbReference type="InterPro" id="IPR029058">
    <property type="entry name" value="AB_hydrolase_fold"/>
</dbReference>
<evidence type="ECO:0000256" key="6">
    <source>
        <dbReference type="ARBA" id="ARBA00022801"/>
    </source>
</evidence>
<dbReference type="Gene3D" id="3.40.50.1820">
    <property type="entry name" value="alpha/beta hydrolase"/>
    <property type="match status" value="1"/>
</dbReference>
<protein>
    <recommendedName>
        <fullName evidence="10">Carboxylic ester hydrolase</fullName>
        <ecNumber evidence="10">3.1.1.-</ecNumber>
    </recommendedName>
</protein>
<dbReference type="RefSeq" id="XP_037217307.1">
    <property type="nucleotide sequence ID" value="XM_037365895.1"/>
</dbReference>
<dbReference type="EC" id="3.1.1.-" evidence="10"/>
<accession>A0A8H6SDH5</accession>
<keyword evidence="2" id="KW-0719">Serine esterase</keyword>
<keyword evidence="3" id="KW-0119">Carbohydrate metabolism</keyword>
<dbReference type="InterPro" id="IPR011118">
    <property type="entry name" value="Tannase/feruloyl_esterase"/>
</dbReference>
<evidence type="ECO:0000256" key="1">
    <source>
        <dbReference type="ARBA" id="ARBA00006249"/>
    </source>
</evidence>
<comment type="caution">
    <text evidence="11">The sequence shown here is derived from an EMBL/GenBank/DDBJ whole genome shotgun (WGS) entry which is preliminary data.</text>
</comment>
<evidence type="ECO:0000256" key="10">
    <source>
        <dbReference type="RuleBase" id="RU361238"/>
    </source>
</evidence>
<keyword evidence="3" id="KW-0858">Xylan degradation</keyword>
<keyword evidence="8" id="KW-1015">Disulfide bond</keyword>
<dbReference type="AlphaFoldDB" id="A0A8H6SDH5"/>
<comment type="similarity">
    <text evidence="1 10">Belongs to the tannase family.</text>
</comment>
<gene>
    <name evidence="11" type="ORF">MIND_00926700</name>
</gene>
<dbReference type="OrthoDB" id="3039123at2759"/>
<evidence type="ECO:0000256" key="3">
    <source>
        <dbReference type="ARBA" id="ARBA00022651"/>
    </source>
</evidence>
<dbReference type="GO" id="GO:0046872">
    <property type="term" value="F:metal ion binding"/>
    <property type="evidence" value="ECO:0007669"/>
    <property type="project" value="UniProtKB-KW"/>
</dbReference>
<evidence type="ECO:0000256" key="7">
    <source>
        <dbReference type="ARBA" id="ARBA00022837"/>
    </source>
</evidence>
<dbReference type="Pfam" id="PF07519">
    <property type="entry name" value="Tannase"/>
    <property type="match status" value="1"/>
</dbReference>
<reference evidence="11" key="1">
    <citation type="submission" date="2020-05" db="EMBL/GenBank/DDBJ databases">
        <title>Mycena genomes resolve the evolution of fungal bioluminescence.</title>
        <authorList>
            <person name="Tsai I.J."/>
        </authorList>
    </citation>
    <scope>NUCLEOTIDE SEQUENCE</scope>
    <source>
        <strain evidence="11">171206Taipei</strain>
    </source>
</reference>
<keyword evidence="4" id="KW-0479">Metal-binding</keyword>
<keyword evidence="3" id="KW-0624">Polysaccharide degradation</keyword>